<proteinExistence type="predicted"/>
<feature type="domain" description="IrrE N-terminal-like" evidence="1">
    <location>
        <begin position="52"/>
        <end position="159"/>
    </location>
</feature>
<dbReference type="EMBL" id="CP004388">
    <property type="protein sequence ID" value="AJD51081.1"/>
    <property type="molecule type" value="Genomic_DNA"/>
</dbReference>
<dbReference type="PANTHER" id="PTHR43236:SF2">
    <property type="entry name" value="BLL0069 PROTEIN"/>
    <property type="match status" value="1"/>
</dbReference>
<dbReference type="AlphaFoldDB" id="A0AB72UA22"/>
<dbReference type="GeneID" id="31926643"/>
<dbReference type="InterPro" id="IPR052345">
    <property type="entry name" value="Rad_response_metalloprotease"/>
</dbReference>
<gene>
    <name evidence="2" type="ORF">TH3_04805</name>
</gene>
<sequence length="164" mass="18832">MMTTVKSVIEQHGSSAPVNIEQMIRDLGIELDKEAKLSPEISGQIEMLENDTYKISANGDHHYYRRRFTMAHELAHYILHRDLIGRGLDDNQMYRSTVAGNFYNPRVQPSHEIEANQLAADLLVPGKVLRKLWESGERNLEKLAKQFQVSKSAMEIRLKTLNLK</sequence>
<evidence type="ECO:0000313" key="2">
    <source>
        <dbReference type="EMBL" id="AJD51081.1"/>
    </source>
</evidence>
<evidence type="ECO:0000313" key="3">
    <source>
        <dbReference type="Proteomes" id="UP000007127"/>
    </source>
</evidence>
<reference evidence="2 3" key="1">
    <citation type="journal article" date="2012" name="J. Bacteriol.">
        <title>Genome sequence of Thalassospira xiamenensis type strain M-5.</title>
        <authorList>
            <person name="Lai Q."/>
            <person name="Shao Z."/>
        </authorList>
    </citation>
    <scope>NUCLEOTIDE SEQUENCE [LARGE SCALE GENOMIC DNA]</scope>
    <source>
        <strain evidence="2 3">M-5</strain>
    </source>
</reference>
<dbReference type="RefSeq" id="WP_040059598.1">
    <property type="nucleotide sequence ID" value="NZ_CP004388.1"/>
</dbReference>
<organism evidence="2 3">
    <name type="scientific">Thalassospira xiamenensis M-5 = DSM 17429</name>
    <dbReference type="NCBI Taxonomy" id="1123366"/>
    <lineage>
        <taxon>Bacteria</taxon>
        <taxon>Pseudomonadati</taxon>
        <taxon>Pseudomonadota</taxon>
        <taxon>Alphaproteobacteria</taxon>
        <taxon>Rhodospirillales</taxon>
        <taxon>Thalassospiraceae</taxon>
        <taxon>Thalassospira</taxon>
    </lineage>
</organism>
<dbReference type="Proteomes" id="UP000007127">
    <property type="component" value="Chromosome"/>
</dbReference>
<dbReference type="KEGG" id="txi:TH3_04805"/>
<protein>
    <submittedName>
        <fullName evidence="2">Zn peptidase</fullName>
    </submittedName>
</protein>
<dbReference type="InterPro" id="IPR010359">
    <property type="entry name" value="IrrE_HExxH"/>
</dbReference>
<evidence type="ECO:0000259" key="1">
    <source>
        <dbReference type="Pfam" id="PF06114"/>
    </source>
</evidence>
<dbReference type="PANTHER" id="PTHR43236">
    <property type="entry name" value="ANTITOXIN HIGA1"/>
    <property type="match status" value="1"/>
</dbReference>
<dbReference type="Gene3D" id="1.10.10.2910">
    <property type="match status" value="1"/>
</dbReference>
<dbReference type="Pfam" id="PF06114">
    <property type="entry name" value="Peptidase_M78"/>
    <property type="match status" value="1"/>
</dbReference>
<name>A0AB72UA22_9PROT</name>
<accession>A0AB72UA22</accession>